<dbReference type="Proteomes" id="UP000800235">
    <property type="component" value="Unassembled WGS sequence"/>
</dbReference>
<dbReference type="EMBL" id="MU007123">
    <property type="protein sequence ID" value="KAF2418936.1"/>
    <property type="molecule type" value="Genomic_DNA"/>
</dbReference>
<gene>
    <name evidence="1" type="ORF">EJ08DRAFT_666074</name>
</gene>
<name>A0A9P4NFD8_9PEZI</name>
<protein>
    <submittedName>
        <fullName evidence="1">Uncharacterized protein</fullName>
    </submittedName>
</protein>
<proteinExistence type="predicted"/>
<evidence type="ECO:0000313" key="1">
    <source>
        <dbReference type="EMBL" id="KAF2418936.1"/>
    </source>
</evidence>
<evidence type="ECO:0000313" key="2">
    <source>
        <dbReference type="Proteomes" id="UP000800235"/>
    </source>
</evidence>
<organism evidence="1 2">
    <name type="scientific">Tothia fuscella</name>
    <dbReference type="NCBI Taxonomy" id="1048955"/>
    <lineage>
        <taxon>Eukaryota</taxon>
        <taxon>Fungi</taxon>
        <taxon>Dikarya</taxon>
        <taxon>Ascomycota</taxon>
        <taxon>Pezizomycotina</taxon>
        <taxon>Dothideomycetes</taxon>
        <taxon>Pleosporomycetidae</taxon>
        <taxon>Venturiales</taxon>
        <taxon>Cylindrosympodiaceae</taxon>
        <taxon>Tothia</taxon>
    </lineage>
</organism>
<sequence>MNIDDFGPSDIDACPIFDDFFVRRHAPGSRPIFEHDDTKSAISGADFGVVICDWVTEAKKLWTNAKLKYSREYVFIDTGDLGPVLFVAFRATDLWKHPVRSSQIPNSLFDQPIFDSFYASLEKPSAKIKKGDELGVFQSGGFSIIVAYQANDGRSNLIRSS</sequence>
<accession>A0A9P4NFD8</accession>
<keyword evidence="2" id="KW-1185">Reference proteome</keyword>
<reference evidence="1" key="1">
    <citation type="journal article" date="2020" name="Stud. Mycol.">
        <title>101 Dothideomycetes genomes: a test case for predicting lifestyles and emergence of pathogens.</title>
        <authorList>
            <person name="Haridas S."/>
            <person name="Albert R."/>
            <person name="Binder M."/>
            <person name="Bloem J."/>
            <person name="Labutti K."/>
            <person name="Salamov A."/>
            <person name="Andreopoulos B."/>
            <person name="Baker S."/>
            <person name="Barry K."/>
            <person name="Bills G."/>
            <person name="Bluhm B."/>
            <person name="Cannon C."/>
            <person name="Castanera R."/>
            <person name="Culley D."/>
            <person name="Daum C."/>
            <person name="Ezra D."/>
            <person name="Gonzalez J."/>
            <person name="Henrissat B."/>
            <person name="Kuo A."/>
            <person name="Liang C."/>
            <person name="Lipzen A."/>
            <person name="Lutzoni F."/>
            <person name="Magnuson J."/>
            <person name="Mondo S."/>
            <person name="Nolan M."/>
            <person name="Ohm R."/>
            <person name="Pangilinan J."/>
            <person name="Park H.-J."/>
            <person name="Ramirez L."/>
            <person name="Alfaro M."/>
            <person name="Sun H."/>
            <person name="Tritt A."/>
            <person name="Yoshinaga Y."/>
            <person name="Zwiers L.-H."/>
            <person name="Turgeon B."/>
            <person name="Goodwin S."/>
            <person name="Spatafora J."/>
            <person name="Crous P."/>
            <person name="Grigoriev I."/>
        </authorList>
    </citation>
    <scope>NUCLEOTIDE SEQUENCE</scope>
    <source>
        <strain evidence="1">CBS 130266</strain>
    </source>
</reference>
<dbReference type="AlphaFoldDB" id="A0A9P4NFD8"/>
<comment type="caution">
    <text evidence="1">The sequence shown here is derived from an EMBL/GenBank/DDBJ whole genome shotgun (WGS) entry which is preliminary data.</text>
</comment>
<dbReference type="OrthoDB" id="5973539at2759"/>